<sequence length="277" mass="28657">MICREMIRREVTRNAGIFEAPRSGALSRVRSSMAANLVAAGLLGVSLLGALPASAQMAGPVEGASEQPAPAQPSPPLVLLLDGLGVYVESNRIGVSALARPLQQQGFRTRTDSHLMTRSQDIVPDIIIGHSMGGDMALRYGRKLVAAGKPAPLIITIDAAPAPPSCPVPRCTNIHGPGFADVRGAVNIDAWSSGARFVNHAQLPTAPAVQQIILNQTQAFLSARRAARATTRLAPPAGPETSGQGSPAEGPSEATATTGAGARIWTVPGWTLPTPTP</sequence>
<gene>
    <name evidence="2" type="ORF">KIP89_04755</name>
</gene>
<evidence type="ECO:0000313" key="2">
    <source>
        <dbReference type="EMBL" id="MBS9476412.1"/>
    </source>
</evidence>
<dbReference type="InterPro" id="IPR029058">
    <property type="entry name" value="AB_hydrolase_fold"/>
</dbReference>
<dbReference type="Gene3D" id="3.40.50.1820">
    <property type="entry name" value="alpha/beta hydrolase"/>
    <property type="match status" value="1"/>
</dbReference>
<reference evidence="2" key="1">
    <citation type="submission" date="2021-05" db="EMBL/GenBank/DDBJ databases">
        <authorList>
            <person name="Sun Q."/>
            <person name="Inoue M."/>
        </authorList>
    </citation>
    <scope>NUCLEOTIDE SEQUENCE</scope>
    <source>
        <strain evidence="2">VKM B-3255</strain>
    </source>
</reference>
<organism evidence="2 3">
    <name type="scientific">Ancylobacter radicis</name>
    <dbReference type="NCBI Taxonomy" id="2836179"/>
    <lineage>
        <taxon>Bacteria</taxon>
        <taxon>Pseudomonadati</taxon>
        <taxon>Pseudomonadota</taxon>
        <taxon>Alphaproteobacteria</taxon>
        <taxon>Hyphomicrobiales</taxon>
        <taxon>Xanthobacteraceae</taxon>
        <taxon>Ancylobacter</taxon>
    </lineage>
</organism>
<dbReference type="Proteomes" id="UP001166585">
    <property type="component" value="Unassembled WGS sequence"/>
</dbReference>
<evidence type="ECO:0000313" key="3">
    <source>
        <dbReference type="Proteomes" id="UP001166585"/>
    </source>
</evidence>
<dbReference type="EMBL" id="JAHCQH010000014">
    <property type="protein sequence ID" value="MBS9476412.1"/>
    <property type="molecule type" value="Genomic_DNA"/>
</dbReference>
<accession>A0ABS5R7Q8</accession>
<name>A0ABS5R7Q8_9HYPH</name>
<protein>
    <recommendedName>
        <fullName evidence="4">Thioesterase domain-containing protein</fullName>
    </recommendedName>
</protein>
<proteinExistence type="predicted"/>
<comment type="caution">
    <text evidence="2">The sequence shown here is derived from an EMBL/GenBank/DDBJ whole genome shotgun (WGS) entry which is preliminary data.</text>
</comment>
<evidence type="ECO:0008006" key="4">
    <source>
        <dbReference type="Google" id="ProtNLM"/>
    </source>
</evidence>
<evidence type="ECO:0000256" key="1">
    <source>
        <dbReference type="SAM" id="MobiDB-lite"/>
    </source>
</evidence>
<keyword evidence="3" id="KW-1185">Reference proteome</keyword>
<feature type="region of interest" description="Disordered" evidence="1">
    <location>
        <begin position="228"/>
        <end position="277"/>
    </location>
</feature>
<dbReference type="RefSeq" id="WP_213754252.1">
    <property type="nucleotide sequence ID" value="NZ_JAHCQH010000014.1"/>
</dbReference>
<dbReference type="SUPFAM" id="SSF53474">
    <property type="entry name" value="alpha/beta-Hydrolases"/>
    <property type="match status" value="1"/>
</dbReference>